<evidence type="ECO:0000256" key="8">
    <source>
        <dbReference type="ARBA" id="ARBA00023180"/>
    </source>
</evidence>
<keyword evidence="8" id="KW-0325">Glycoprotein</keyword>
<evidence type="ECO:0000256" key="4">
    <source>
        <dbReference type="ARBA" id="ARBA00022622"/>
    </source>
</evidence>
<evidence type="ECO:0000313" key="14">
    <source>
        <dbReference type="Proteomes" id="UP000663832"/>
    </source>
</evidence>
<comment type="similarity">
    <text evidence="2">Belongs to the glypican family.</text>
</comment>
<evidence type="ECO:0000256" key="11">
    <source>
        <dbReference type="SAM" id="Phobius"/>
    </source>
</evidence>
<evidence type="ECO:0000256" key="7">
    <source>
        <dbReference type="ARBA" id="ARBA00023136"/>
    </source>
</evidence>
<proteinExistence type="inferred from homology"/>
<evidence type="ECO:0000256" key="3">
    <source>
        <dbReference type="ARBA" id="ARBA00022475"/>
    </source>
</evidence>
<organism evidence="12 15">
    <name type="scientific">Adineta steineri</name>
    <dbReference type="NCBI Taxonomy" id="433720"/>
    <lineage>
        <taxon>Eukaryota</taxon>
        <taxon>Metazoa</taxon>
        <taxon>Spiralia</taxon>
        <taxon>Gnathifera</taxon>
        <taxon>Rotifera</taxon>
        <taxon>Eurotatoria</taxon>
        <taxon>Bdelloidea</taxon>
        <taxon>Adinetida</taxon>
        <taxon>Adinetidae</taxon>
        <taxon>Adineta</taxon>
    </lineage>
</organism>
<evidence type="ECO:0000256" key="10">
    <source>
        <dbReference type="ARBA" id="ARBA00023288"/>
    </source>
</evidence>
<evidence type="ECO:0000256" key="1">
    <source>
        <dbReference type="ARBA" id="ARBA00004609"/>
    </source>
</evidence>
<keyword evidence="5" id="KW-0732">Signal</keyword>
<keyword evidence="3" id="KW-1003">Cell membrane</keyword>
<evidence type="ECO:0000313" key="12">
    <source>
        <dbReference type="EMBL" id="CAF0816811.1"/>
    </source>
</evidence>
<keyword evidence="4" id="KW-0336">GPI-anchor</keyword>
<keyword evidence="11" id="KW-1133">Transmembrane helix</keyword>
<protein>
    <submittedName>
        <fullName evidence="12">Uncharacterized protein</fullName>
    </submittedName>
</protein>
<evidence type="ECO:0000256" key="2">
    <source>
        <dbReference type="ARBA" id="ARBA00010260"/>
    </source>
</evidence>
<comment type="caution">
    <text evidence="12">The sequence shown here is derived from an EMBL/GenBank/DDBJ whole genome shotgun (WGS) entry which is preliminary data.</text>
</comment>
<evidence type="ECO:0000256" key="5">
    <source>
        <dbReference type="ARBA" id="ARBA00022729"/>
    </source>
</evidence>
<evidence type="ECO:0000313" key="13">
    <source>
        <dbReference type="EMBL" id="CAF1398949.1"/>
    </source>
</evidence>
<dbReference type="GO" id="GO:0005886">
    <property type="term" value="C:plasma membrane"/>
    <property type="evidence" value="ECO:0007669"/>
    <property type="project" value="UniProtKB-SubCell"/>
</dbReference>
<dbReference type="GO" id="GO:0009966">
    <property type="term" value="P:regulation of signal transduction"/>
    <property type="evidence" value="ECO:0007669"/>
    <property type="project" value="InterPro"/>
</dbReference>
<keyword evidence="7 11" id="KW-0472">Membrane</keyword>
<keyword evidence="14" id="KW-1185">Reference proteome</keyword>
<dbReference type="Pfam" id="PF01153">
    <property type="entry name" value="Glypican"/>
    <property type="match status" value="1"/>
</dbReference>
<feature type="transmembrane region" description="Helical" evidence="11">
    <location>
        <begin position="12"/>
        <end position="28"/>
    </location>
</feature>
<accession>A0A813TQZ9</accession>
<dbReference type="InterPro" id="IPR001863">
    <property type="entry name" value="Glypican"/>
</dbReference>
<sequence>MIYQIKHWQFNIFFILFIFLINFTFTASNNRENLALRHPCNTINKRLTPYIIWTEKLASTQYKVQKDACGQIGIGPACCTNEILNSYAVPFGTELQALYDTELNHLTRTLTKSKQQIDVWSEEYTTELRRLTISSLETLFGTKEYRLNIHQSLVNLFNILNNHHSSTDNVSKSTIDLFNHLVISLYRQFMIKNNQYFLDDKLQKCLLNKAFDINALSTKRELLYILTSGSSLIHILHTMLVYIDADIQRLKLSAKLISNPCIERFAKETLCPICVSTSFSTRHSNTNNNELLCKDDCQNVIKKCFNQTDNSYILFASMIKTYSTIVQDIERSVIELKLVERLSKLHIYLYDMVVKAINSRHIYTQLQNACPNSDDKPFTPILSLPPTINERRELVVKWNRSLHFLFKQLHLSIDNLYLKFTQQIITDICSNPNYASRSNQCTQINKQTTNLFQWPLESIPQSTINTNNIELTRNQLDDLKKKMIPIQQMIISLRPKEKNPLLIEHLPDFGSYDDDVDDGNIMNDIDTQSSLFIETYDNDLQESLSERIYKEIDEQTTDRSIIPARKSSKQTNKSQSIIYSIQLYLIIFILHQILFIS</sequence>
<evidence type="ECO:0000256" key="6">
    <source>
        <dbReference type="ARBA" id="ARBA00022974"/>
    </source>
</evidence>
<evidence type="ECO:0000256" key="9">
    <source>
        <dbReference type="ARBA" id="ARBA00023207"/>
    </source>
</evidence>
<dbReference type="Proteomes" id="UP000663877">
    <property type="component" value="Unassembled WGS sequence"/>
</dbReference>
<dbReference type="OrthoDB" id="10021961at2759"/>
<dbReference type="AlphaFoldDB" id="A0A813TQZ9"/>
<name>A0A813TQZ9_9BILA</name>
<keyword evidence="11" id="KW-0812">Transmembrane</keyword>
<keyword evidence="10" id="KW-0449">Lipoprotein</keyword>
<comment type="subcellular location">
    <subcellularLocation>
        <location evidence="1">Cell membrane</location>
        <topology evidence="1">Lipid-anchor</topology>
        <topology evidence="1">GPI-anchor</topology>
    </subcellularLocation>
</comment>
<keyword evidence="9" id="KW-0357">Heparan sulfate</keyword>
<reference evidence="12" key="1">
    <citation type="submission" date="2021-02" db="EMBL/GenBank/DDBJ databases">
        <authorList>
            <person name="Nowell W R."/>
        </authorList>
    </citation>
    <scope>NUCLEOTIDE SEQUENCE</scope>
</reference>
<gene>
    <name evidence="12" type="ORF">BJG266_LOCUS6036</name>
    <name evidence="13" type="ORF">QVE165_LOCUS36645</name>
</gene>
<dbReference type="EMBL" id="CAJNOM010000370">
    <property type="protein sequence ID" value="CAF1398949.1"/>
    <property type="molecule type" value="Genomic_DNA"/>
</dbReference>
<dbReference type="Proteomes" id="UP000663832">
    <property type="component" value="Unassembled WGS sequence"/>
</dbReference>
<dbReference type="EMBL" id="CAJNOI010000017">
    <property type="protein sequence ID" value="CAF0816811.1"/>
    <property type="molecule type" value="Genomic_DNA"/>
</dbReference>
<evidence type="ECO:0000313" key="15">
    <source>
        <dbReference type="Proteomes" id="UP000663877"/>
    </source>
</evidence>
<dbReference type="GO" id="GO:0098552">
    <property type="term" value="C:side of membrane"/>
    <property type="evidence" value="ECO:0007669"/>
    <property type="project" value="UniProtKB-KW"/>
</dbReference>
<keyword evidence="6" id="KW-0654">Proteoglycan</keyword>